<dbReference type="AlphaFoldDB" id="A0A0E9V160"/>
<reference evidence="1" key="2">
    <citation type="journal article" date="2015" name="Fish Shellfish Immunol.">
        <title>Early steps in the European eel (Anguilla anguilla)-Vibrio vulnificus interaction in the gills: Role of the RtxA13 toxin.</title>
        <authorList>
            <person name="Callol A."/>
            <person name="Pajuelo D."/>
            <person name="Ebbesson L."/>
            <person name="Teles M."/>
            <person name="MacKenzie S."/>
            <person name="Amaro C."/>
        </authorList>
    </citation>
    <scope>NUCLEOTIDE SEQUENCE</scope>
</reference>
<protein>
    <submittedName>
        <fullName evidence="1">Uncharacterized protein</fullName>
    </submittedName>
</protein>
<dbReference type="EMBL" id="GBXM01037382">
    <property type="protein sequence ID" value="JAH71195.1"/>
    <property type="molecule type" value="Transcribed_RNA"/>
</dbReference>
<name>A0A0E9V160_ANGAN</name>
<evidence type="ECO:0000313" key="1">
    <source>
        <dbReference type="EMBL" id="JAH71195.1"/>
    </source>
</evidence>
<sequence length="26" mass="2832">MKYRTFCPQLLKDAGKSVGVGSVEMS</sequence>
<reference evidence="1" key="1">
    <citation type="submission" date="2014-11" db="EMBL/GenBank/DDBJ databases">
        <authorList>
            <person name="Amaro Gonzalez C."/>
        </authorList>
    </citation>
    <scope>NUCLEOTIDE SEQUENCE</scope>
</reference>
<proteinExistence type="predicted"/>
<accession>A0A0E9V160</accession>
<organism evidence="1">
    <name type="scientific">Anguilla anguilla</name>
    <name type="common">European freshwater eel</name>
    <name type="synonym">Muraena anguilla</name>
    <dbReference type="NCBI Taxonomy" id="7936"/>
    <lineage>
        <taxon>Eukaryota</taxon>
        <taxon>Metazoa</taxon>
        <taxon>Chordata</taxon>
        <taxon>Craniata</taxon>
        <taxon>Vertebrata</taxon>
        <taxon>Euteleostomi</taxon>
        <taxon>Actinopterygii</taxon>
        <taxon>Neopterygii</taxon>
        <taxon>Teleostei</taxon>
        <taxon>Anguilliformes</taxon>
        <taxon>Anguillidae</taxon>
        <taxon>Anguilla</taxon>
    </lineage>
</organism>